<organism evidence="2 3">
    <name type="scientific">Eubacterium aggregans</name>
    <dbReference type="NCBI Taxonomy" id="81409"/>
    <lineage>
        <taxon>Bacteria</taxon>
        <taxon>Bacillati</taxon>
        <taxon>Bacillota</taxon>
        <taxon>Clostridia</taxon>
        <taxon>Eubacteriales</taxon>
        <taxon>Eubacteriaceae</taxon>
        <taxon>Eubacterium</taxon>
    </lineage>
</organism>
<protein>
    <submittedName>
        <fullName evidence="2">Uncharacterized protein</fullName>
    </submittedName>
</protein>
<dbReference type="EMBL" id="FNRK01000004">
    <property type="protein sequence ID" value="SEA15155.1"/>
    <property type="molecule type" value="Genomic_DNA"/>
</dbReference>
<feature type="compositionally biased region" description="Basic and acidic residues" evidence="1">
    <location>
        <begin position="18"/>
        <end position="38"/>
    </location>
</feature>
<dbReference type="STRING" id="81409.SAMN04515656_104118"/>
<dbReference type="Proteomes" id="UP000199394">
    <property type="component" value="Unassembled WGS sequence"/>
</dbReference>
<name>A0A1H3YUB4_9FIRM</name>
<keyword evidence="3" id="KW-1185">Reference proteome</keyword>
<dbReference type="AlphaFoldDB" id="A0A1H3YUB4"/>
<feature type="region of interest" description="Disordered" evidence="1">
    <location>
        <begin position="1"/>
        <end position="38"/>
    </location>
</feature>
<reference evidence="2 3" key="1">
    <citation type="submission" date="2016-10" db="EMBL/GenBank/DDBJ databases">
        <authorList>
            <person name="de Groot N.N."/>
        </authorList>
    </citation>
    <scope>NUCLEOTIDE SEQUENCE [LARGE SCALE GENOMIC DNA]</scope>
    <source>
        <strain evidence="2 3">SR12</strain>
    </source>
</reference>
<dbReference type="RefSeq" id="WP_090305217.1">
    <property type="nucleotide sequence ID" value="NZ_FNRK01000004.1"/>
</dbReference>
<proteinExistence type="predicted"/>
<accession>A0A1H3YUB4</accession>
<evidence type="ECO:0000256" key="1">
    <source>
        <dbReference type="SAM" id="MobiDB-lite"/>
    </source>
</evidence>
<sequence>MTRKNSRLIQDVPPHGTVFDDRSEVERNEGMPRRGGEKTPKVLAKNKMKHWIQDRFERCE</sequence>
<gene>
    <name evidence="2" type="ORF">SAMN04515656_104118</name>
</gene>
<evidence type="ECO:0000313" key="2">
    <source>
        <dbReference type="EMBL" id="SEA15155.1"/>
    </source>
</evidence>
<evidence type="ECO:0000313" key="3">
    <source>
        <dbReference type="Proteomes" id="UP000199394"/>
    </source>
</evidence>